<evidence type="ECO:0000313" key="5">
    <source>
        <dbReference type="Proteomes" id="UP000823561"/>
    </source>
</evidence>
<dbReference type="PANTHER" id="PTHR13336">
    <property type="entry name" value="OVARIAN CARCINOMA IMMUNOREACTIVE ANTIGEN"/>
    <property type="match status" value="1"/>
</dbReference>
<dbReference type="AlphaFoldDB" id="A0AAV6GQ90"/>
<comment type="caution">
    <text evidence="4">The sequence shown here is derived from an EMBL/GenBank/DDBJ whole genome shotgun (WGS) entry which is preliminary data.</text>
</comment>
<gene>
    <name evidence="4" type="ORF">AALO_G00123650</name>
</gene>
<feature type="compositionally biased region" description="Polar residues" evidence="1">
    <location>
        <begin position="40"/>
        <end position="50"/>
    </location>
</feature>
<dbReference type="EMBL" id="JADWDJ010000009">
    <property type="protein sequence ID" value="KAG5275706.1"/>
    <property type="molecule type" value="Genomic_DNA"/>
</dbReference>
<protein>
    <recommendedName>
        <fullName evidence="3">OCIA domain-containing protein</fullName>
    </recommendedName>
</protein>
<keyword evidence="2" id="KW-1133">Transmembrane helix</keyword>
<dbReference type="InterPro" id="IPR009764">
    <property type="entry name" value="OCIA_dom"/>
</dbReference>
<organism evidence="4 5">
    <name type="scientific">Alosa alosa</name>
    <name type="common">allis shad</name>
    <dbReference type="NCBI Taxonomy" id="278164"/>
    <lineage>
        <taxon>Eukaryota</taxon>
        <taxon>Metazoa</taxon>
        <taxon>Chordata</taxon>
        <taxon>Craniata</taxon>
        <taxon>Vertebrata</taxon>
        <taxon>Euteleostomi</taxon>
        <taxon>Actinopterygii</taxon>
        <taxon>Neopterygii</taxon>
        <taxon>Teleostei</taxon>
        <taxon>Clupei</taxon>
        <taxon>Clupeiformes</taxon>
        <taxon>Clupeoidei</taxon>
        <taxon>Clupeidae</taxon>
        <taxon>Alosa</taxon>
    </lineage>
</organism>
<dbReference type="InterPro" id="IPR040187">
    <property type="entry name" value="OCAD1/2"/>
</dbReference>
<reference evidence="4" key="1">
    <citation type="submission" date="2020-10" db="EMBL/GenBank/DDBJ databases">
        <title>Chromosome-scale genome assembly of the Allis shad, Alosa alosa.</title>
        <authorList>
            <person name="Margot Z."/>
            <person name="Christophe K."/>
            <person name="Cabau C."/>
            <person name="Louis A."/>
            <person name="Berthelot C."/>
            <person name="Parey E."/>
            <person name="Roest Crollius H."/>
            <person name="Montfort J."/>
            <person name="Robinson-Rechavi M."/>
            <person name="Bucao C."/>
            <person name="Bouchez O."/>
            <person name="Gislard M."/>
            <person name="Lluch J."/>
            <person name="Milhes M."/>
            <person name="Lampietro C."/>
            <person name="Lopez Roques C."/>
            <person name="Donnadieu C."/>
            <person name="Braasch I."/>
            <person name="Desvignes T."/>
            <person name="Postlethwait J."/>
            <person name="Bobe J."/>
            <person name="Guiguen Y."/>
        </authorList>
    </citation>
    <scope>NUCLEOTIDE SEQUENCE</scope>
    <source>
        <strain evidence="4">M-15738</strain>
        <tissue evidence="4">Blood</tissue>
    </source>
</reference>
<evidence type="ECO:0000259" key="3">
    <source>
        <dbReference type="Pfam" id="PF07051"/>
    </source>
</evidence>
<accession>A0AAV6GQ90</accession>
<feature type="domain" description="OCIA" evidence="3">
    <location>
        <begin position="67"/>
        <end position="147"/>
    </location>
</feature>
<dbReference type="Proteomes" id="UP000823561">
    <property type="component" value="Chromosome 9"/>
</dbReference>
<proteinExistence type="predicted"/>
<dbReference type="PANTHER" id="PTHR13336:SF2">
    <property type="entry name" value="OCIA DOMAIN-CONTAINING PROTEIN 2"/>
    <property type="match status" value="1"/>
</dbReference>
<name>A0AAV6GQ90_9TELE</name>
<feature type="non-terminal residue" evidence="4">
    <location>
        <position position="1"/>
    </location>
</feature>
<sequence length="196" mass="21589">GQGSHSRGAQERNCGERARGENPNLSSCLNFSTTSRIMTTETPEGSSAAQTAAPARDRKCGMGDRHIHRDDVRQIWRECQSESFWYRALPLSVTSMAVTGALIYQGIWKASKRFGPFPKLALAGVLGFAVGKASYARTCRKKFERLGPYTGPPGVGPWSRRPDFAPGHRHCHHMCEECKRQEAQPTATAQAQPTQS</sequence>
<feature type="transmembrane region" description="Helical" evidence="2">
    <location>
        <begin position="116"/>
        <end position="135"/>
    </location>
</feature>
<evidence type="ECO:0000256" key="1">
    <source>
        <dbReference type="SAM" id="MobiDB-lite"/>
    </source>
</evidence>
<keyword evidence="2" id="KW-0812">Transmembrane</keyword>
<evidence type="ECO:0000313" key="4">
    <source>
        <dbReference type="EMBL" id="KAG5275706.1"/>
    </source>
</evidence>
<keyword evidence="2" id="KW-0472">Membrane</keyword>
<evidence type="ECO:0000256" key="2">
    <source>
        <dbReference type="SAM" id="Phobius"/>
    </source>
</evidence>
<keyword evidence="5" id="KW-1185">Reference proteome</keyword>
<feature type="region of interest" description="Disordered" evidence="1">
    <location>
        <begin position="1"/>
        <end position="27"/>
    </location>
</feature>
<dbReference type="Pfam" id="PF07051">
    <property type="entry name" value="OCIA"/>
    <property type="match status" value="1"/>
</dbReference>
<feature type="region of interest" description="Disordered" evidence="1">
    <location>
        <begin position="40"/>
        <end position="62"/>
    </location>
</feature>
<feature type="transmembrane region" description="Helical" evidence="2">
    <location>
        <begin position="84"/>
        <end position="104"/>
    </location>
</feature>
<dbReference type="GO" id="GO:0005743">
    <property type="term" value="C:mitochondrial inner membrane"/>
    <property type="evidence" value="ECO:0007669"/>
    <property type="project" value="TreeGrafter"/>
</dbReference>
<feature type="compositionally biased region" description="Basic and acidic residues" evidence="1">
    <location>
        <begin position="8"/>
        <end position="20"/>
    </location>
</feature>